<dbReference type="OrthoDB" id="930568at2"/>
<dbReference type="AlphaFoldDB" id="A0A2T0WV84"/>
<dbReference type="RefSeq" id="WP_106131830.1">
    <property type="nucleotide sequence ID" value="NZ_PVTR01000001.1"/>
</dbReference>
<organism evidence="1 2">
    <name type="scientific">Mongoliibacter ruber</name>
    <dbReference type="NCBI Taxonomy" id="1750599"/>
    <lineage>
        <taxon>Bacteria</taxon>
        <taxon>Pseudomonadati</taxon>
        <taxon>Bacteroidota</taxon>
        <taxon>Cytophagia</taxon>
        <taxon>Cytophagales</taxon>
        <taxon>Cyclobacteriaceae</taxon>
        <taxon>Mongoliibacter</taxon>
    </lineage>
</organism>
<name>A0A2T0WV84_9BACT</name>
<evidence type="ECO:0000313" key="2">
    <source>
        <dbReference type="Proteomes" id="UP000238157"/>
    </source>
</evidence>
<keyword evidence="2" id="KW-1185">Reference proteome</keyword>
<dbReference type="Proteomes" id="UP000238157">
    <property type="component" value="Unassembled WGS sequence"/>
</dbReference>
<accession>A0A2T0WV84</accession>
<evidence type="ECO:0000313" key="1">
    <source>
        <dbReference type="EMBL" id="PRY90590.1"/>
    </source>
</evidence>
<protein>
    <submittedName>
        <fullName evidence="1">Uncharacterized protein</fullName>
    </submittedName>
</protein>
<comment type="caution">
    <text evidence="1">The sequence shown here is derived from an EMBL/GenBank/DDBJ whole genome shotgun (WGS) entry which is preliminary data.</text>
</comment>
<reference evidence="1 2" key="1">
    <citation type="submission" date="2018-03" db="EMBL/GenBank/DDBJ databases">
        <title>Genomic Encyclopedia of Archaeal and Bacterial Type Strains, Phase II (KMG-II): from individual species to whole genera.</title>
        <authorList>
            <person name="Goeker M."/>
        </authorList>
    </citation>
    <scope>NUCLEOTIDE SEQUENCE [LARGE SCALE GENOMIC DNA]</scope>
    <source>
        <strain evidence="1 2">DSM 27929</strain>
    </source>
</reference>
<proteinExistence type="predicted"/>
<gene>
    <name evidence="1" type="ORF">CLW00_101254</name>
</gene>
<dbReference type="EMBL" id="PVTR01000001">
    <property type="protein sequence ID" value="PRY90590.1"/>
    <property type="molecule type" value="Genomic_DNA"/>
</dbReference>
<sequence>MSQVRTDIEAIKKYVEIYDKKLIHQMLNGLDVAKDIDVLRNVRSPRTLKKMVVDRGVRRLNTNIKTAKGGRKWSERILTPQGAMKIIEIIPEEVRESFMAEMLDPNAKEIPFGQWVWEQEFARIAQEINDNFYLSFNPGTIAPFDGTETYAIGDLVYFDEIVYRAKAETLAGESPETHGVKWEDVDNKVICDGPHHIIESELAATNLLVAGSGGAYDQTTAYDAFLDMWSVIPEVHKNKGMVATVGFGAQEDLAINVNKLFGTGQGIAKSDIEEGKEFILKGTGGRLTIKPVTWMKDSRRIIMTHKGNMILGMNQVSDANKVGKIVENLHGYEAIVKYMIGFQFRDLENLYVNDQA</sequence>